<feature type="region of interest" description="Disordered" evidence="1">
    <location>
        <begin position="1"/>
        <end position="38"/>
    </location>
</feature>
<organism evidence="3 4">
    <name type="scientific">Cladosporium halotolerans</name>
    <dbReference type="NCBI Taxonomy" id="1052096"/>
    <lineage>
        <taxon>Eukaryota</taxon>
        <taxon>Fungi</taxon>
        <taxon>Dikarya</taxon>
        <taxon>Ascomycota</taxon>
        <taxon>Pezizomycotina</taxon>
        <taxon>Dothideomycetes</taxon>
        <taxon>Dothideomycetidae</taxon>
        <taxon>Cladosporiales</taxon>
        <taxon>Cladosporiaceae</taxon>
        <taxon>Cladosporium</taxon>
    </lineage>
</organism>
<feature type="transmembrane region" description="Helical" evidence="2">
    <location>
        <begin position="229"/>
        <end position="245"/>
    </location>
</feature>
<keyword evidence="2" id="KW-0472">Membrane</keyword>
<evidence type="ECO:0008006" key="5">
    <source>
        <dbReference type="Google" id="ProtNLM"/>
    </source>
</evidence>
<evidence type="ECO:0000313" key="3">
    <source>
        <dbReference type="EMBL" id="KAL1582963.1"/>
    </source>
</evidence>
<feature type="transmembrane region" description="Helical" evidence="2">
    <location>
        <begin position="140"/>
        <end position="160"/>
    </location>
</feature>
<sequence length="296" mass="32118">MSLDGPHIDDLAERELSACPSPAESPSRSSSTSRMLPPRPKPGALSLLFSQDVASDWWLESQLLFMTAITGILDAITFTEYHVFTTKQTGNFLNIALYVFSKERLAPKIEQTIAVSISSFLIGSFIFGQLAHKVRTRKRGWLIMTTLFQATLVLVVALIARSGVRGDGTGPRALAIVGLLSFAQAGQVSLAIGVGMAELNTTMITGAIISTLGDPNIFRRSNHARDRRILFVVFYLAGCFGGTAMDVNTSWTFFLAFGMKMAVCASFLFTPGMVADLEKQDDKGTATPVSHILWGD</sequence>
<keyword evidence="2" id="KW-1133">Transmembrane helix</keyword>
<dbReference type="Proteomes" id="UP000803884">
    <property type="component" value="Unassembled WGS sequence"/>
</dbReference>
<feature type="transmembrane region" description="Helical" evidence="2">
    <location>
        <begin position="172"/>
        <end position="194"/>
    </location>
</feature>
<feature type="compositionally biased region" description="Basic and acidic residues" evidence="1">
    <location>
        <begin position="1"/>
        <end position="16"/>
    </location>
</feature>
<dbReference type="EMBL" id="JAAQHG020000041">
    <property type="protein sequence ID" value="KAL1582963.1"/>
    <property type="molecule type" value="Genomic_DNA"/>
</dbReference>
<dbReference type="RefSeq" id="XP_069226070.1">
    <property type="nucleotide sequence ID" value="XM_069376783.1"/>
</dbReference>
<proteinExistence type="predicted"/>
<keyword evidence="2" id="KW-0812">Transmembrane</keyword>
<dbReference type="InterPro" id="IPR010699">
    <property type="entry name" value="DUF1275"/>
</dbReference>
<dbReference type="GeneID" id="96009621"/>
<dbReference type="Pfam" id="PF06912">
    <property type="entry name" value="DUF1275"/>
    <property type="match status" value="1"/>
</dbReference>
<evidence type="ECO:0000313" key="4">
    <source>
        <dbReference type="Proteomes" id="UP000803884"/>
    </source>
</evidence>
<protein>
    <recommendedName>
        <fullName evidence="5">DUF1275 domain protein</fullName>
    </recommendedName>
</protein>
<evidence type="ECO:0000256" key="2">
    <source>
        <dbReference type="SAM" id="Phobius"/>
    </source>
</evidence>
<comment type="caution">
    <text evidence="3">The sequence shown here is derived from an EMBL/GenBank/DDBJ whole genome shotgun (WGS) entry which is preliminary data.</text>
</comment>
<dbReference type="PANTHER" id="PTHR37488">
    <property type="entry name" value="DUF1275 DOMAIN-CONTAINING PROTEIN"/>
    <property type="match status" value="1"/>
</dbReference>
<feature type="transmembrane region" description="Helical" evidence="2">
    <location>
        <begin position="251"/>
        <end position="270"/>
    </location>
</feature>
<feature type="compositionally biased region" description="Low complexity" evidence="1">
    <location>
        <begin position="20"/>
        <end position="36"/>
    </location>
</feature>
<keyword evidence="4" id="KW-1185">Reference proteome</keyword>
<dbReference type="PANTHER" id="PTHR37488:SF2">
    <property type="entry name" value="DUF1275 DOMAIN-CONTAINING PROTEIN"/>
    <property type="match status" value="1"/>
</dbReference>
<name>A0AB34KI76_9PEZI</name>
<reference evidence="3 4" key="1">
    <citation type="journal article" date="2020" name="Microbiol. Resour. Announc.">
        <title>Draft Genome Sequence of a Cladosporium Species Isolated from the Mesophotic Ascidian Didemnum maculosum.</title>
        <authorList>
            <person name="Gioti A."/>
            <person name="Siaperas R."/>
            <person name="Nikolaivits E."/>
            <person name="Le Goff G."/>
            <person name="Ouazzani J."/>
            <person name="Kotoulas G."/>
            <person name="Topakas E."/>
        </authorList>
    </citation>
    <scope>NUCLEOTIDE SEQUENCE [LARGE SCALE GENOMIC DNA]</scope>
    <source>
        <strain evidence="3 4">TM138-S3</strain>
    </source>
</reference>
<dbReference type="AlphaFoldDB" id="A0AB34KI76"/>
<evidence type="ECO:0000256" key="1">
    <source>
        <dbReference type="SAM" id="MobiDB-lite"/>
    </source>
</evidence>
<gene>
    <name evidence="3" type="ORF">WHR41_08179</name>
</gene>
<accession>A0AB34KI76</accession>